<dbReference type="PANTHER" id="PTHR42673">
    <property type="entry name" value="MALEYLACETOACETATE ISOMERASE"/>
    <property type="match status" value="1"/>
</dbReference>
<dbReference type="Pfam" id="PF00043">
    <property type="entry name" value="GST_C"/>
    <property type="match status" value="1"/>
</dbReference>
<dbReference type="OrthoDB" id="9799538at2"/>
<dbReference type="Gene3D" id="1.20.1050.10">
    <property type="match status" value="1"/>
</dbReference>
<comment type="caution">
    <text evidence="2">The sequence shown here is derived from an EMBL/GenBank/DDBJ whole genome shotgun (WGS) entry which is preliminary data.</text>
</comment>
<name>A0A501XQF1_9SPHN</name>
<dbReference type="Gene3D" id="3.40.30.10">
    <property type="entry name" value="Glutaredoxin"/>
    <property type="match status" value="1"/>
</dbReference>
<dbReference type="SUPFAM" id="SSF47616">
    <property type="entry name" value="GST C-terminal domain-like"/>
    <property type="match status" value="1"/>
</dbReference>
<dbReference type="GO" id="GO:0016034">
    <property type="term" value="F:maleylacetoacetate isomerase activity"/>
    <property type="evidence" value="ECO:0007669"/>
    <property type="project" value="TreeGrafter"/>
</dbReference>
<dbReference type="Pfam" id="PF13409">
    <property type="entry name" value="GST_N_2"/>
    <property type="match status" value="1"/>
</dbReference>
<dbReference type="InterPro" id="IPR004046">
    <property type="entry name" value="GST_C"/>
</dbReference>
<keyword evidence="2" id="KW-0808">Transferase</keyword>
<dbReference type="PROSITE" id="PS50404">
    <property type="entry name" value="GST_NTER"/>
    <property type="match status" value="1"/>
</dbReference>
<proteinExistence type="predicted"/>
<dbReference type="CDD" id="cd03194">
    <property type="entry name" value="GST_C_3"/>
    <property type="match status" value="1"/>
</dbReference>
<accession>A0A501XQF1</accession>
<evidence type="ECO:0000259" key="1">
    <source>
        <dbReference type="PROSITE" id="PS50404"/>
    </source>
</evidence>
<organism evidence="2 3">
    <name type="scientific">Sandaracinobacter neustonicus</name>
    <dbReference type="NCBI Taxonomy" id="1715348"/>
    <lineage>
        <taxon>Bacteria</taxon>
        <taxon>Pseudomonadati</taxon>
        <taxon>Pseudomonadota</taxon>
        <taxon>Alphaproteobacteria</taxon>
        <taxon>Sphingomonadales</taxon>
        <taxon>Sphingosinicellaceae</taxon>
        <taxon>Sandaracinobacter</taxon>
    </lineage>
</organism>
<feature type="domain" description="GST N-terminal" evidence="1">
    <location>
        <begin position="1"/>
        <end position="84"/>
    </location>
</feature>
<keyword evidence="3" id="KW-1185">Reference proteome</keyword>
<sequence>MKLIITNRRYSSWSLRGWLAAKQSGLPFDEEYVDIYAPDWAGLRATGAFAEANGKVPILIDGDSVIWNALGIIDWLDRKSGGTRFWPQTGRPRAFAVSAAVEMQAGFNALRQHCPMNCMRHYPGWAIDTQALPDIARVDQLWSIGLSRFGGPWLAGEQWSGADILFAPVASRLTTYDAPLSPEADAYRQRVMAHPHVAEWVAEAAKETVLREAYEH</sequence>
<dbReference type="GO" id="GO:0006749">
    <property type="term" value="P:glutathione metabolic process"/>
    <property type="evidence" value="ECO:0007669"/>
    <property type="project" value="TreeGrafter"/>
</dbReference>
<dbReference type="EMBL" id="VFSU01000017">
    <property type="protein sequence ID" value="TPE62639.1"/>
    <property type="molecule type" value="Genomic_DNA"/>
</dbReference>
<dbReference type="AlphaFoldDB" id="A0A501XQF1"/>
<dbReference type="PANTHER" id="PTHR42673:SF4">
    <property type="entry name" value="MALEYLACETOACETATE ISOMERASE"/>
    <property type="match status" value="1"/>
</dbReference>
<dbReference type="RefSeq" id="WP_140927411.1">
    <property type="nucleotide sequence ID" value="NZ_VFSU01000017.1"/>
</dbReference>
<dbReference type="InterPro" id="IPR036282">
    <property type="entry name" value="Glutathione-S-Trfase_C_sf"/>
</dbReference>
<dbReference type="SUPFAM" id="SSF52833">
    <property type="entry name" value="Thioredoxin-like"/>
    <property type="match status" value="1"/>
</dbReference>
<protein>
    <submittedName>
        <fullName evidence="2">Glutathione S-transferase</fullName>
    </submittedName>
</protein>
<dbReference type="InterPro" id="IPR004045">
    <property type="entry name" value="Glutathione_S-Trfase_N"/>
</dbReference>
<evidence type="ECO:0000313" key="2">
    <source>
        <dbReference type="EMBL" id="TPE62639.1"/>
    </source>
</evidence>
<evidence type="ECO:0000313" key="3">
    <source>
        <dbReference type="Proteomes" id="UP000319897"/>
    </source>
</evidence>
<dbReference type="GO" id="GO:0004364">
    <property type="term" value="F:glutathione transferase activity"/>
    <property type="evidence" value="ECO:0007669"/>
    <property type="project" value="TreeGrafter"/>
</dbReference>
<reference evidence="2 3" key="1">
    <citation type="submission" date="2019-06" db="EMBL/GenBank/DDBJ databases">
        <authorList>
            <person name="Lee I."/>
            <person name="Jang G.I."/>
            <person name="Hwang C.Y."/>
        </authorList>
    </citation>
    <scope>NUCLEOTIDE SEQUENCE [LARGE SCALE GENOMIC DNA]</scope>
    <source>
        <strain evidence="2 3">PAMC 28131</strain>
    </source>
</reference>
<dbReference type="InterPro" id="IPR036249">
    <property type="entry name" value="Thioredoxin-like_sf"/>
</dbReference>
<gene>
    <name evidence="2" type="ORF">FJQ54_05480</name>
</gene>
<dbReference type="GO" id="GO:0006559">
    <property type="term" value="P:L-phenylalanine catabolic process"/>
    <property type="evidence" value="ECO:0007669"/>
    <property type="project" value="TreeGrafter"/>
</dbReference>
<dbReference type="Proteomes" id="UP000319897">
    <property type="component" value="Unassembled WGS sequence"/>
</dbReference>